<dbReference type="EMBL" id="JANPWB010000013">
    <property type="protein sequence ID" value="KAJ1108395.1"/>
    <property type="molecule type" value="Genomic_DNA"/>
</dbReference>
<reference evidence="1" key="1">
    <citation type="journal article" date="2022" name="bioRxiv">
        <title>Sequencing and chromosome-scale assembly of the giantPleurodeles waltlgenome.</title>
        <authorList>
            <person name="Brown T."/>
            <person name="Elewa A."/>
            <person name="Iarovenko S."/>
            <person name="Subramanian E."/>
            <person name="Araus A.J."/>
            <person name="Petzold A."/>
            <person name="Susuki M."/>
            <person name="Suzuki K.-i.T."/>
            <person name="Hayashi T."/>
            <person name="Toyoda A."/>
            <person name="Oliveira C."/>
            <person name="Osipova E."/>
            <person name="Leigh N.D."/>
            <person name="Simon A."/>
            <person name="Yun M.H."/>
        </authorList>
    </citation>
    <scope>NUCLEOTIDE SEQUENCE</scope>
    <source>
        <strain evidence="1">20211129_DDA</strain>
        <tissue evidence="1">Liver</tissue>
    </source>
</reference>
<protein>
    <submittedName>
        <fullName evidence="1">Uncharacterized protein</fullName>
    </submittedName>
</protein>
<dbReference type="AlphaFoldDB" id="A0AAV7N6T4"/>
<accession>A0AAV7N6T4</accession>
<sequence length="124" mass="13333">MPSAKHKPPVRPVDYTRPAAQTRAPGVRCSLGERLRCCMGRKPTARTSCGLYLLIPGTRSQAPEGAGVVPSTRHVRRVKNPDAGLRIPCSLCWVSGAGIQVHGEEDWCGPELPHCCLLLLLSGP</sequence>
<organism evidence="1 2">
    <name type="scientific">Pleurodeles waltl</name>
    <name type="common">Iberian ribbed newt</name>
    <dbReference type="NCBI Taxonomy" id="8319"/>
    <lineage>
        <taxon>Eukaryota</taxon>
        <taxon>Metazoa</taxon>
        <taxon>Chordata</taxon>
        <taxon>Craniata</taxon>
        <taxon>Vertebrata</taxon>
        <taxon>Euteleostomi</taxon>
        <taxon>Amphibia</taxon>
        <taxon>Batrachia</taxon>
        <taxon>Caudata</taxon>
        <taxon>Salamandroidea</taxon>
        <taxon>Salamandridae</taxon>
        <taxon>Pleurodelinae</taxon>
        <taxon>Pleurodeles</taxon>
    </lineage>
</organism>
<evidence type="ECO:0000313" key="2">
    <source>
        <dbReference type="Proteomes" id="UP001066276"/>
    </source>
</evidence>
<proteinExistence type="predicted"/>
<evidence type="ECO:0000313" key="1">
    <source>
        <dbReference type="EMBL" id="KAJ1108395.1"/>
    </source>
</evidence>
<comment type="caution">
    <text evidence="1">The sequence shown here is derived from an EMBL/GenBank/DDBJ whole genome shotgun (WGS) entry which is preliminary data.</text>
</comment>
<name>A0AAV7N6T4_PLEWA</name>
<keyword evidence="2" id="KW-1185">Reference proteome</keyword>
<gene>
    <name evidence="1" type="ORF">NDU88_005771</name>
</gene>
<dbReference type="Proteomes" id="UP001066276">
    <property type="component" value="Chromosome 9"/>
</dbReference>